<organism evidence="1 2">
    <name type="scientific">Methylocystis hirsuta</name>
    <dbReference type="NCBI Taxonomy" id="369798"/>
    <lineage>
        <taxon>Bacteria</taxon>
        <taxon>Pseudomonadati</taxon>
        <taxon>Pseudomonadota</taxon>
        <taxon>Alphaproteobacteria</taxon>
        <taxon>Hyphomicrobiales</taxon>
        <taxon>Methylocystaceae</taxon>
        <taxon>Methylocystis</taxon>
    </lineage>
</organism>
<evidence type="ECO:0000313" key="1">
    <source>
        <dbReference type="EMBL" id="RNJ51546.1"/>
    </source>
</evidence>
<sequence length="141" mass="14796">MSAMRCPGAPALLFGDPAERSPQDANEKVFATTLAADESFLAAAQTQAAPAARIRFAPTCVENDCAHWSGGGCALLGRIAQLLAKAGAPVKPSPAFDCSIRHDCRWRRQRGDEACGICGFVAREPLGSSPPRAGASRQPVF</sequence>
<accession>A0A3M9XVA1</accession>
<dbReference type="OrthoDB" id="571920at2"/>
<gene>
    <name evidence="1" type="ORF">D1O30_04945</name>
</gene>
<reference evidence="1 2" key="1">
    <citation type="submission" date="2018-08" db="EMBL/GenBank/DDBJ databases">
        <title>Genome sequence of Methylocystis hirsuta CSC1, a methanotroph able to accumulate PHAs.</title>
        <authorList>
            <person name="Bordel S."/>
            <person name="Rodriguez E."/>
            <person name="Gancedo J."/>
            <person name="Munoz R."/>
        </authorList>
    </citation>
    <scope>NUCLEOTIDE SEQUENCE [LARGE SCALE GENOMIC DNA]</scope>
    <source>
        <strain evidence="1 2">CSC1</strain>
    </source>
</reference>
<dbReference type="AlphaFoldDB" id="A0A3M9XVA1"/>
<protein>
    <submittedName>
        <fullName evidence="1">Uncharacterized protein</fullName>
    </submittedName>
</protein>
<dbReference type="EMBL" id="QWDD01000001">
    <property type="protein sequence ID" value="RNJ51546.1"/>
    <property type="molecule type" value="Genomic_DNA"/>
</dbReference>
<dbReference type="Proteomes" id="UP000268623">
    <property type="component" value="Unassembled WGS sequence"/>
</dbReference>
<proteinExistence type="predicted"/>
<dbReference type="RefSeq" id="WP_123177404.1">
    <property type="nucleotide sequence ID" value="NZ_QWDD01000001.1"/>
</dbReference>
<name>A0A3M9XVA1_9HYPH</name>
<evidence type="ECO:0000313" key="2">
    <source>
        <dbReference type="Proteomes" id="UP000268623"/>
    </source>
</evidence>
<comment type="caution">
    <text evidence="1">The sequence shown here is derived from an EMBL/GenBank/DDBJ whole genome shotgun (WGS) entry which is preliminary data.</text>
</comment>
<keyword evidence="2" id="KW-1185">Reference proteome</keyword>